<keyword evidence="3" id="KW-1185">Reference proteome</keyword>
<dbReference type="InterPro" id="IPR041657">
    <property type="entry name" value="HTH_17"/>
</dbReference>
<dbReference type="EMBL" id="CP080429">
    <property type="protein sequence ID" value="QYJ68785.1"/>
    <property type="molecule type" value="Genomic_DNA"/>
</dbReference>
<name>A0ABX8VD71_9FLAO</name>
<dbReference type="RefSeq" id="WP_220641124.1">
    <property type="nucleotide sequence ID" value="NZ_CP080429.1"/>
</dbReference>
<dbReference type="InterPro" id="IPR010093">
    <property type="entry name" value="SinI_DNA-bd"/>
</dbReference>
<evidence type="ECO:0000259" key="1">
    <source>
        <dbReference type="Pfam" id="PF12728"/>
    </source>
</evidence>
<organism evidence="2 3">
    <name type="scientific">Flavobacterium litorale</name>
    <dbReference type="NCBI Taxonomy" id="2856519"/>
    <lineage>
        <taxon>Bacteria</taxon>
        <taxon>Pseudomonadati</taxon>
        <taxon>Bacteroidota</taxon>
        <taxon>Flavobacteriia</taxon>
        <taxon>Flavobacteriales</taxon>
        <taxon>Flavobacteriaceae</taxon>
        <taxon>Flavobacterium</taxon>
    </lineage>
</organism>
<dbReference type="NCBIfam" id="TIGR01764">
    <property type="entry name" value="excise"/>
    <property type="match status" value="1"/>
</dbReference>
<gene>
    <name evidence="2" type="ORF">K1I41_02580</name>
</gene>
<reference evidence="2 3" key="1">
    <citation type="submission" date="2021-07" db="EMBL/GenBank/DDBJ databases">
        <title>Flavobacterium WSW3-B6 sp.nov, isolated from seaweed.</title>
        <authorList>
            <person name="Muhammad N."/>
            <person name="Ho H."/>
            <person name="Lee Y.-J."/>
            <person name="Nguyen T."/>
            <person name="Ho J."/>
            <person name="Kim S.-G."/>
        </authorList>
    </citation>
    <scope>NUCLEOTIDE SEQUENCE [LARGE SCALE GENOMIC DNA]</scope>
    <source>
        <strain evidence="2 3">WSW3-B6</strain>
    </source>
</reference>
<evidence type="ECO:0000313" key="2">
    <source>
        <dbReference type="EMBL" id="QYJ68785.1"/>
    </source>
</evidence>
<dbReference type="Proteomes" id="UP000825381">
    <property type="component" value="Chromosome"/>
</dbReference>
<proteinExistence type="predicted"/>
<sequence>MEFIQQQLKEITALLKKQNLLEKEFFTLEEAALYLGQSKSSIYKLTSKKEIPFYVPGGKMIYFRKPELDAWIIDSKVETVDELELSIDQYLSQKA</sequence>
<feature type="domain" description="Helix-turn-helix" evidence="1">
    <location>
        <begin position="25"/>
        <end position="72"/>
    </location>
</feature>
<protein>
    <submittedName>
        <fullName evidence="2">Helix-turn-helix domain-containing protein</fullName>
    </submittedName>
</protein>
<evidence type="ECO:0000313" key="3">
    <source>
        <dbReference type="Proteomes" id="UP000825381"/>
    </source>
</evidence>
<dbReference type="Pfam" id="PF12728">
    <property type="entry name" value="HTH_17"/>
    <property type="match status" value="1"/>
</dbReference>
<accession>A0ABX8VD71</accession>